<evidence type="ECO:0000313" key="1">
    <source>
        <dbReference type="EMBL" id="EAK6546435.1"/>
    </source>
</evidence>
<dbReference type="AlphaFoldDB" id="A0A5T1A383"/>
<reference evidence="1" key="1">
    <citation type="submission" date="2018-05" db="EMBL/GenBank/DDBJ databases">
        <authorList>
            <consortium name="NARMS: The National Antimicrobial Resistance Monitoring System"/>
        </authorList>
    </citation>
    <scope>NUCLEOTIDE SEQUENCE</scope>
    <source>
        <strain evidence="1">FSIS1710342</strain>
    </source>
</reference>
<gene>
    <name evidence="1" type="ORF">B5R64_08590</name>
</gene>
<sequence length="159" mass="19224">MEEKNKYNQCLLLNGYEFLDFENTKNTTLKEWLKDENFLLFIKSIPKDYIFIIKKYGIANGIFLTHKKTFEFAQKILEKVKDINFDFSYSEFEFNQNIFYALNFKNKEISFTELVFSFKINSLDRESFDISNIYNKKHFIIQKDNSLITFKYRKIQSKG</sequence>
<feature type="non-terminal residue" evidence="1">
    <location>
        <position position="159"/>
    </location>
</feature>
<protein>
    <submittedName>
        <fullName evidence="1">Uncharacterized protein</fullName>
    </submittedName>
</protein>
<organism evidence="1">
    <name type="scientific">Campylobacter jejuni</name>
    <dbReference type="NCBI Taxonomy" id="197"/>
    <lineage>
        <taxon>Bacteria</taxon>
        <taxon>Pseudomonadati</taxon>
        <taxon>Campylobacterota</taxon>
        <taxon>Epsilonproteobacteria</taxon>
        <taxon>Campylobacterales</taxon>
        <taxon>Campylobacteraceae</taxon>
        <taxon>Campylobacter</taxon>
    </lineage>
</organism>
<accession>A0A5T1A383</accession>
<dbReference type="EMBL" id="AACIAW010000022">
    <property type="protein sequence ID" value="EAK6546435.1"/>
    <property type="molecule type" value="Genomic_DNA"/>
</dbReference>
<proteinExistence type="predicted"/>
<comment type="caution">
    <text evidence="1">The sequence shown here is derived from an EMBL/GenBank/DDBJ whole genome shotgun (WGS) entry which is preliminary data.</text>
</comment>
<name>A0A5T1A383_CAMJU</name>